<dbReference type="Gene3D" id="3.40.350.10">
    <property type="entry name" value="Creatinase/prolidase N-terminal domain"/>
    <property type="match status" value="1"/>
</dbReference>
<evidence type="ECO:0000313" key="3">
    <source>
        <dbReference type="EMBL" id="MBB5706965.1"/>
    </source>
</evidence>
<evidence type="ECO:0000259" key="2">
    <source>
        <dbReference type="Pfam" id="PF00557"/>
    </source>
</evidence>
<keyword evidence="3" id="KW-0645">Protease</keyword>
<keyword evidence="4" id="KW-1185">Reference proteome</keyword>
<dbReference type="PANTHER" id="PTHR46112">
    <property type="entry name" value="AMINOPEPTIDASE"/>
    <property type="match status" value="1"/>
</dbReference>
<dbReference type="Proteomes" id="UP000537161">
    <property type="component" value="Unassembled WGS sequence"/>
</dbReference>
<dbReference type="PANTHER" id="PTHR46112:SF2">
    <property type="entry name" value="XAA-PRO AMINOPEPTIDASE P-RELATED"/>
    <property type="match status" value="1"/>
</dbReference>
<dbReference type="InterPro" id="IPR029149">
    <property type="entry name" value="Creatin/AminoP/Spt16_N"/>
</dbReference>
<evidence type="ECO:0000256" key="1">
    <source>
        <dbReference type="SAM" id="MobiDB-lite"/>
    </source>
</evidence>
<feature type="domain" description="Peptidase M24" evidence="2">
    <location>
        <begin position="206"/>
        <end position="401"/>
    </location>
</feature>
<dbReference type="InterPro" id="IPR050659">
    <property type="entry name" value="Peptidase_M24B"/>
</dbReference>
<dbReference type="InterPro" id="IPR000994">
    <property type="entry name" value="Pept_M24"/>
</dbReference>
<name>A0A7W9ES98_9SPHN</name>
<comment type="caution">
    <text evidence="3">The sequence shown here is derived from an EMBL/GenBank/DDBJ whole genome shotgun (WGS) entry which is preliminary data.</text>
</comment>
<dbReference type="AlphaFoldDB" id="A0A7W9ES98"/>
<accession>A0A7W9ES98</accession>
<dbReference type="RefSeq" id="WP_184098386.1">
    <property type="nucleotide sequence ID" value="NZ_JACIJH010000007.1"/>
</dbReference>
<protein>
    <submittedName>
        <fullName evidence="3">Xaa-Pro aminopeptidase</fullName>
    </submittedName>
</protein>
<keyword evidence="3" id="KW-0378">Hydrolase</keyword>
<organism evidence="3 4">
    <name type="scientific">Sphingopyxis panaciterrulae</name>
    <dbReference type="NCBI Taxonomy" id="462372"/>
    <lineage>
        <taxon>Bacteria</taxon>
        <taxon>Pseudomonadati</taxon>
        <taxon>Pseudomonadota</taxon>
        <taxon>Alphaproteobacteria</taxon>
        <taxon>Sphingomonadales</taxon>
        <taxon>Sphingomonadaceae</taxon>
        <taxon>Sphingopyxis</taxon>
    </lineage>
</organism>
<evidence type="ECO:0000313" key="4">
    <source>
        <dbReference type="Proteomes" id="UP000537161"/>
    </source>
</evidence>
<dbReference type="CDD" id="cd01066">
    <property type="entry name" value="APP_MetAP"/>
    <property type="match status" value="1"/>
</dbReference>
<keyword evidence="3" id="KW-0031">Aminopeptidase</keyword>
<feature type="region of interest" description="Disordered" evidence="1">
    <location>
        <begin position="100"/>
        <end position="120"/>
    </location>
</feature>
<dbReference type="EMBL" id="JACIJH010000007">
    <property type="protein sequence ID" value="MBB5706965.1"/>
    <property type="molecule type" value="Genomic_DNA"/>
</dbReference>
<dbReference type="Gene3D" id="3.90.230.10">
    <property type="entry name" value="Creatinase/methionine aminopeptidase superfamily"/>
    <property type="match status" value="1"/>
</dbReference>
<dbReference type="SUPFAM" id="SSF53092">
    <property type="entry name" value="Creatinase/prolidase N-terminal domain"/>
    <property type="match status" value="1"/>
</dbReference>
<reference evidence="3 4" key="1">
    <citation type="submission" date="2020-08" db="EMBL/GenBank/DDBJ databases">
        <title>Genomic Encyclopedia of Type Strains, Phase IV (KMG-IV): sequencing the most valuable type-strain genomes for metagenomic binning, comparative biology and taxonomic classification.</title>
        <authorList>
            <person name="Goeker M."/>
        </authorList>
    </citation>
    <scope>NUCLEOTIDE SEQUENCE [LARGE SCALE GENOMIC DNA]</scope>
    <source>
        <strain evidence="3 4">DSM 27163</strain>
    </source>
</reference>
<proteinExistence type="predicted"/>
<dbReference type="Pfam" id="PF00557">
    <property type="entry name" value="Peptidase_M24"/>
    <property type="match status" value="1"/>
</dbReference>
<gene>
    <name evidence="3" type="ORF">FHR21_002327</name>
</gene>
<dbReference type="InterPro" id="IPR036005">
    <property type="entry name" value="Creatinase/aminopeptidase-like"/>
</dbReference>
<dbReference type="SUPFAM" id="SSF55920">
    <property type="entry name" value="Creatinase/aminopeptidase"/>
    <property type="match status" value="1"/>
</dbReference>
<dbReference type="GO" id="GO:0004177">
    <property type="term" value="F:aminopeptidase activity"/>
    <property type="evidence" value="ECO:0007669"/>
    <property type="project" value="UniProtKB-KW"/>
</dbReference>
<sequence>MLLNRDRANRIMDAHGLDALVAAFPENIYYLSDYYGPMFLMSRNYTLYAMLPRDEDRPAALVMPGSGVYHLEHAPTWMPNVATYLTRIDPRNIPERDFEVTTEEVDEPAPGPIMPYPTREGVEMAPRDRQLLGRYAMHAGTEHATAARALAGALRTAGLEKARIGFDDPRVCGWLHTLGLEGIAGCDALNIFKQIRMVKSESEIALLRIAGRMSEKAIDTVIDRLEIGMPLDEIGRIHAVAMAQQGGQSEWIIANIRGLATGVVEPNELMKLDSVGSYKQYRGDVGRSVYFGEPTDEMLSRIDAVGRALQIAYEAIRPGKSFKEIVDLTLKAVHDRGFPGFVIAAPHSIGLEHTDHPVSVGPQMPGEHPLAFEENMVFTLDMPYHEFGWGTTHVEDMMIVRKDGCEPITSMNTKLRIKPI</sequence>